<dbReference type="Pfam" id="PF00107">
    <property type="entry name" value="ADH_zinc_N"/>
    <property type="match status" value="1"/>
</dbReference>
<dbReference type="InterPro" id="IPR013154">
    <property type="entry name" value="ADH-like_N"/>
</dbReference>
<comment type="caution">
    <text evidence="7">The sequence shown here is derived from an EMBL/GenBank/DDBJ whole genome shotgun (WGS) entry which is preliminary data.</text>
</comment>
<dbReference type="PROSITE" id="PS00059">
    <property type="entry name" value="ADH_ZINC"/>
    <property type="match status" value="1"/>
</dbReference>
<dbReference type="Gene3D" id="3.90.180.10">
    <property type="entry name" value="Medium-chain alcohol dehydrogenases, catalytic domain"/>
    <property type="match status" value="1"/>
</dbReference>
<gene>
    <name evidence="7" type="ORF">BKA16_000102</name>
</gene>
<keyword evidence="2 5" id="KW-0479">Metal-binding</keyword>
<accession>A0A840EZI4</accession>
<dbReference type="GO" id="GO:0004022">
    <property type="term" value="F:alcohol dehydrogenase (NAD+) activity"/>
    <property type="evidence" value="ECO:0007669"/>
    <property type="project" value="UniProtKB-EC"/>
</dbReference>
<dbReference type="InterPro" id="IPR050129">
    <property type="entry name" value="Zn_alcohol_dh"/>
</dbReference>
<keyword evidence="8" id="KW-1185">Reference proteome</keyword>
<comment type="similarity">
    <text evidence="5">Belongs to the zinc-containing alcohol dehydrogenase family.</text>
</comment>
<comment type="cofactor">
    <cofactor evidence="1 5">
        <name>Zn(2+)</name>
        <dbReference type="ChEBI" id="CHEBI:29105"/>
    </cofactor>
</comment>
<proteinExistence type="inferred from homology"/>
<name>A0A840EZI4_9ACTN</name>
<dbReference type="EMBL" id="JACIFP010000001">
    <property type="protein sequence ID" value="MBB4133550.1"/>
    <property type="molecule type" value="Genomic_DNA"/>
</dbReference>
<evidence type="ECO:0000256" key="4">
    <source>
        <dbReference type="ARBA" id="ARBA00023002"/>
    </source>
</evidence>
<organism evidence="7 8">
    <name type="scientific">Gordonia humi</name>
    <dbReference type="NCBI Taxonomy" id="686429"/>
    <lineage>
        <taxon>Bacteria</taxon>
        <taxon>Bacillati</taxon>
        <taxon>Actinomycetota</taxon>
        <taxon>Actinomycetes</taxon>
        <taxon>Mycobacteriales</taxon>
        <taxon>Gordoniaceae</taxon>
        <taxon>Gordonia</taxon>
    </lineage>
</organism>
<dbReference type="InterPro" id="IPR011032">
    <property type="entry name" value="GroES-like_sf"/>
</dbReference>
<evidence type="ECO:0000256" key="2">
    <source>
        <dbReference type="ARBA" id="ARBA00022723"/>
    </source>
</evidence>
<reference evidence="7 8" key="1">
    <citation type="submission" date="2020-08" db="EMBL/GenBank/DDBJ databases">
        <title>Sequencing the genomes of 1000 actinobacteria strains.</title>
        <authorList>
            <person name="Klenk H.-P."/>
        </authorList>
    </citation>
    <scope>NUCLEOTIDE SEQUENCE [LARGE SCALE GENOMIC DNA]</scope>
    <source>
        <strain evidence="7 8">DSM 45298</strain>
    </source>
</reference>
<dbReference type="Pfam" id="PF08240">
    <property type="entry name" value="ADH_N"/>
    <property type="match status" value="1"/>
</dbReference>
<dbReference type="InterPro" id="IPR036291">
    <property type="entry name" value="NAD(P)-bd_dom_sf"/>
</dbReference>
<dbReference type="PANTHER" id="PTHR43401">
    <property type="entry name" value="L-THREONINE 3-DEHYDROGENASE"/>
    <property type="match status" value="1"/>
</dbReference>
<dbReference type="InterPro" id="IPR013149">
    <property type="entry name" value="ADH-like_C"/>
</dbReference>
<evidence type="ECO:0000313" key="7">
    <source>
        <dbReference type="EMBL" id="MBB4133550.1"/>
    </source>
</evidence>
<dbReference type="SUPFAM" id="SSF50129">
    <property type="entry name" value="GroES-like"/>
    <property type="match status" value="1"/>
</dbReference>
<dbReference type="SUPFAM" id="SSF51735">
    <property type="entry name" value="NAD(P)-binding Rossmann-fold domains"/>
    <property type="match status" value="1"/>
</dbReference>
<dbReference type="InterPro" id="IPR020843">
    <property type="entry name" value="ER"/>
</dbReference>
<evidence type="ECO:0000256" key="3">
    <source>
        <dbReference type="ARBA" id="ARBA00022833"/>
    </source>
</evidence>
<evidence type="ECO:0000256" key="5">
    <source>
        <dbReference type="RuleBase" id="RU361277"/>
    </source>
</evidence>
<keyword evidence="4 7" id="KW-0560">Oxidoreductase</keyword>
<dbReference type="GO" id="GO:0008270">
    <property type="term" value="F:zinc ion binding"/>
    <property type="evidence" value="ECO:0007669"/>
    <property type="project" value="InterPro"/>
</dbReference>
<dbReference type="EC" id="1.1.1.1" evidence="7"/>
<dbReference type="RefSeq" id="WP_183368729.1">
    <property type="nucleotide sequence ID" value="NZ_BAABHL010000104.1"/>
</dbReference>
<dbReference type="Gene3D" id="3.40.50.720">
    <property type="entry name" value="NAD(P)-binding Rossmann-like Domain"/>
    <property type="match status" value="1"/>
</dbReference>
<dbReference type="Proteomes" id="UP000551501">
    <property type="component" value="Unassembled WGS sequence"/>
</dbReference>
<evidence type="ECO:0000313" key="8">
    <source>
        <dbReference type="Proteomes" id="UP000551501"/>
    </source>
</evidence>
<keyword evidence="3 5" id="KW-0862">Zinc</keyword>
<evidence type="ECO:0000256" key="1">
    <source>
        <dbReference type="ARBA" id="ARBA00001947"/>
    </source>
</evidence>
<dbReference type="PANTHER" id="PTHR43401:SF4">
    <property type="entry name" value="D-ARABINOSE 1-DEHYDROGENASE (NADP(+))"/>
    <property type="match status" value="1"/>
</dbReference>
<protein>
    <submittedName>
        <fullName evidence="7">Propanol-preferring alcohol dehydrogenase</fullName>
        <ecNumber evidence="7">1.1.1.1</ecNumber>
    </submittedName>
</protein>
<sequence>MRALTYRGPGRVEWTEVPTPEPDAGQVRIEVTACGVCHTDVTFRESPTPALPVGLTMGHEIAGVVSALGVGVTSLSPGQPVVVHTVWACGTCRNCTAGRQNACLSTSGRLVSPHGPGTRFDGGMAEYVVVPASSVVAADGIAPALAAVLPDAGIVPYHSIRTSLSLLGPGSSATVIGIGGLGQFAVSILRATTATRIIAVDVRRQALAAVADEVDAAVDARDPDAIEQVLAHAGGHGPDVVLDFVGSTETLRMATSSVAPYGAIHVPGQAGGVFEFETVRTTASIPRGATIDRPYSGTRRDLVDVVALARNGLVGVDVTPYPFHRALDAYDDLHAGRIIGRAVVVR</sequence>
<feature type="domain" description="Enoyl reductase (ER)" evidence="6">
    <location>
        <begin position="10"/>
        <end position="344"/>
    </location>
</feature>
<dbReference type="AlphaFoldDB" id="A0A840EZI4"/>
<evidence type="ECO:0000259" key="6">
    <source>
        <dbReference type="SMART" id="SM00829"/>
    </source>
</evidence>
<dbReference type="SMART" id="SM00829">
    <property type="entry name" value="PKS_ER"/>
    <property type="match status" value="1"/>
</dbReference>
<dbReference type="InterPro" id="IPR002328">
    <property type="entry name" value="ADH_Zn_CS"/>
</dbReference>